<evidence type="ECO:0000256" key="2">
    <source>
        <dbReference type="ARBA" id="ARBA00022741"/>
    </source>
</evidence>
<evidence type="ECO:0008006" key="7">
    <source>
        <dbReference type="Google" id="ProtNLM"/>
    </source>
</evidence>
<proteinExistence type="inferred from homology"/>
<protein>
    <recommendedName>
        <fullName evidence="7">Adenylate kinase</fullName>
    </recommendedName>
</protein>
<evidence type="ECO:0000256" key="4">
    <source>
        <dbReference type="RuleBase" id="RU003330"/>
    </source>
</evidence>
<keyword evidence="3 4" id="KW-0418">Kinase</keyword>
<evidence type="ECO:0000256" key="3">
    <source>
        <dbReference type="ARBA" id="ARBA00022777"/>
    </source>
</evidence>
<dbReference type="Pfam" id="PF00406">
    <property type="entry name" value="ADK"/>
    <property type="match status" value="1"/>
</dbReference>
<keyword evidence="2" id="KW-0547">Nucleotide-binding</keyword>
<comment type="similarity">
    <text evidence="4">Belongs to the adenylate kinase family.</text>
</comment>
<accession>A0ABR2K423</accession>
<dbReference type="PRINTS" id="PR00094">
    <property type="entry name" value="ADENYLTKNASE"/>
</dbReference>
<gene>
    <name evidence="5" type="ORF">M9Y10_040977</name>
</gene>
<name>A0ABR2K423_9EUKA</name>
<dbReference type="InterPro" id="IPR027417">
    <property type="entry name" value="P-loop_NTPase"/>
</dbReference>
<dbReference type="EMBL" id="JAPFFF010000007">
    <property type="protein sequence ID" value="KAK8885528.1"/>
    <property type="molecule type" value="Genomic_DNA"/>
</dbReference>
<comment type="caution">
    <text evidence="5">The sequence shown here is derived from an EMBL/GenBank/DDBJ whole genome shotgun (WGS) entry which is preliminary data.</text>
</comment>
<sequence length="193" mass="21218">MSLEGKHVIFVLGGPGSGKGTQAVALSKKYGFGYACAGDILRAEAAKPDSPNGKRIAEIMKAGQLVPPELLVDTLKNSIASSSAKYFLVDGFPRSLIQDEKFREQACQADCTLLLDVPTDVLIARLRNRGLTSGRADDNDTVIPKRVESYNRDTQPVLEKYEKEGKLEKVDGNQPIEKVADLFTAVLRKYWQF</sequence>
<dbReference type="PROSITE" id="PS00113">
    <property type="entry name" value="ADENYLATE_KINASE"/>
    <property type="match status" value="1"/>
</dbReference>
<evidence type="ECO:0000313" key="6">
    <source>
        <dbReference type="Proteomes" id="UP001470230"/>
    </source>
</evidence>
<evidence type="ECO:0000256" key="1">
    <source>
        <dbReference type="ARBA" id="ARBA00022679"/>
    </source>
</evidence>
<dbReference type="SUPFAM" id="SSF52540">
    <property type="entry name" value="P-loop containing nucleoside triphosphate hydrolases"/>
    <property type="match status" value="1"/>
</dbReference>
<evidence type="ECO:0000313" key="5">
    <source>
        <dbReference type="EMBL" id="KAK8885528.1"/>
    </source>
</evidence>
<keyword evidence="1 4" id="KW-0808">Transferase</keyword>
<dbReference type="HAMAP" id="MF_00235">
    <property type="entry name" value="Adenylate_kinase_Adk"/>
    <property type="match status" value="1"/>
</dbReference>
<keyword evidence="6" id="KW-1185">Reference proteome</keyword>
<dbReference type="InterPro" id="IPR033690">
    <property type="entry name" value="Adenylat_kinase_CS"/>
</dbReference>
<organism evidence="5 6">
    <name type="scientific">Tritrichomonas musculus</name>
    <dbReference type="NCBI Taxonomy" id="1915356"/>
    <lineage>
        <taxon>Eukaryota</taxon>
        <taxon>Metamonada</taxon>
        <taxon>Parabasalia</taxon>
        <taxon>Tritrichomonadida</taxon>
        <taxon>Tritrichomonadidae</taxon>
        <taxon>Tritrichomonas</taxon>
    </lineage>
</organism>
<dbReference type="Gene3D" id="3.40.50.300">
    <property type="entry name" value="P-loop containing nucleotide triphosphate hydrolases"/>
    <property type="match status" value="1"/>
</dbReference>
<dbReference type="PANTHER" id="PTHR23359">
    <property type="entry name" value="NUCLEOTIDE KINASE"/>
    <property type="match status" value="1"/>
</dbReference>
<dbReference type="CDD" id="cd01428">
    <property type="entry name" value="ADK"/>
    <property type="match status" value="1"/>
</dbReference>
<reference evidence="5 6" key="1">
    <citation type="submission" date="2024-04" db="EMBL/GenBank/DDBJ databases">
        <title>Tritrichomonas musculus Genome.</title>
        <authorList>
            <person name="Alves-Ferreira E."/>
            <person name="Grigg M."/>
            <person name="Lorenzi H."/>
            <person name="Galac M."/>
        </authorList>
    </citation>
    <scope>NUCLEOTIDE SEQUENCE [LARGE SCALE GENOMIC DNA]</scope>
    <source>
        <strain evidence="5 6">EAF2021</strain>
    </source>
</reference>
<dbReference type="Proteomes" id="UP001470230">
    <property type="component" value="Unassembled WGS sequence"/>
</dbReference>
<dbReference type="InterPro" id="IPR000850">
    <property type="entry name" value="Adenylat/UMP-CMP_kin"/>
</dbReference>